<evidence type="ECO:0000313" key="4">
    <source>
        <dbReference type="Proteomes" id="UP000321790"/>
    </source>
</evidence>
<keyword evidence="1" id="KW-0732">Signal</keyword>
<dbReference type="EMBL" id="VOSC01000019">
    <property type="protein sequence ID" value="TXE11799.1"/>
    <property type="molecule type" value="Genomic_DNA"/>
</dbReference>
<dbReference type="CDD" id="cd12797">
    <property type="entry name" value="M23_peptidase"/>
    <property type="match status" value="1"/>
</dbReference>
<dbReference type="PANTHER" id="PTHR21666:SF285">
    <property type="entry name" value="M23 FAMILY METALLOPEPTIDASE"/>
    <property type="match status" value="1"/>
</dbReference>
<proteinExistence type="predicted"/>
<accession>A0A5C7AW37</accession>
<feature type="chain" id="PRO_5022771412" evidence="1">
    <location>
        <begin position="18"/>
        <end position="561"/>
    </location>
</feature>
<evidence type="ECO:0000256" key="1">
    <source>
        <dbReference type="SAM" id="SignalP"/>
    </source>
</evidence>
<dbReference type="GO" id="GO:0004222">
    <property type="term" value="F:metalloendopeptidase activity"/>
    <property type="evidence" value="ECO:0007669"/>
    <property type="project" value="TreeGrafter"/>
</dbReference>
<dbReference type="InterPro" id="IPR050570">
    <property type="entry name" value="Cell_wall_metabolism_enzyme"/>
</dbReference>
<name>A0A5C7AW37_9FLAO</name>
<comment type="caution">
    <text evidence="3">The sequence shown here is derived from an EMBL/GenBank/DDBJ whole genome shotgun (WGS) entry which is preliminary data.</text>
</comment>
<dbReference type="SUPFAM" id="SSF51261">
    <property type="entry name" value="Duplicated hybrid motif"/>
    <property type="match status" value="1"/>
</dbReference>
<sequence length="561" mass="64180">MRFLLIALFIFPGLAIAQNPYPQDYFSNPLEIPLILSGTFAELRSNHFHSGIDIKTQQRVGLKVKASADGFVSRIKVSHYGYGKALYITHPNGYTTVYAHLQKFSPEIEAYVKKQQYKKESYEIELFPSAETLLVKKDSLIAYSGNSGGSGGPHLHYEIRDNQERPINPMLFGIDIADTSGPYVKSVYAYPLDKNAFINNSNEKQKLRLIPLNNGDYAVENIQAVGNIGIGIETNDRQNYAPNANGVYNIQTFFNGNRNFELDFKRFSFSETKHINQLIDYEHYATKRQRIQKLFKKNNPLSIFKSVVNNGVLHIKDSAYAVYKIRIADFKNNETWVTLNIKGEKSPTAKPTETKITPYYIKANQTTNLKEGAVSVDFYKDTFYDDFYLDFELHNDTLKLHKDVMAAKKYFNITYNVSNYNTTDKRKLYIARLVGSKQYPAYTTTKRKENTLIASTKTLGTYALATDTINPTITPINFKNNQWMSNYHYLKIKIDDVGSGISNYRATVNGKWILMEYDYKTKTLTHSFSDGVVTDTKNNLKLIVTDNVGNNSTFETLFYRK</sequence>
<dbReference type="OrthoDB" id="9810477at2"/>
<evidence type="ECO:0000313" key="3">
    <source>
        <dbReference type="EMBL" id="TXE11799.1"/>
    </source>
</evidence>
<dbReference type="InterPro" id="IPR016047">
    <property type="entry name" value="M23ase_b-sheet_dom"/>
</dbReference>
<dbReference type="RefSeq" id="WP_147133516.1">
    <property type="nucleotide sequence ID" value="NZ_VOSC01000019.1"/>
</dbReference>
<dbReference type="Pfam" id="PF01551">
    <property type="entry name" value="Peptidase_M23"/>
    <property type="match status" value="1"/>
</dbReference>
<dbReference type="PANTHER" id="PTHR21666">
    <property type="entry name" value="PEPTIDASE-RELATED"/>
    <property type="match status" value="1"/>
</dbReference>
<dbReference type="AlphaFoldDB" id="A0A5C7AW37"/>
<feature type="signal peptide" evidence="1">
    <location>
        <begin position="1"/>
        <end position="17"/>
    </location>
</feature>
<gene>
    <name evidence="3" type="ORF">FUA26_06970</name>
</gene>
<evidence type="ECO:0000259" key="2">
    <source>
        <dbReference type="Pfam" id="PF01551"/>
    </source>
</evidence>
<protein>
    <submittedName>
        <fullName evidence="3">M23 family metallopeptidase</fullName>
    </submittedName>
</protein>
<dbReference type="InterPro" id="IPR011055">
    <property type="entry name" value="Dup_hybrid_motif"/>
</dbReference>
<organism evidence="3 4">
    <name type="scientific">Seonamhaeicola algicola</name>
    <dbReference type="NCBI Taxonomy" id="1719036"/>
    <lineage>
        <taxon>Bacteria</taxon>
        <taxon>Pseudomonadati</taxon>
        <taxon>Bacteroidota</taxon>
        <taxon>Flavobacteriia</taxon>
        <taxon>Flavobacteriales</taxon>
        <taxon>Flavobacteriaceae</taxon>
    </lineage>
</organism>
<dbReference type="Gene3D" id="2.70.70.10">
    <property type="entry name" value="Glucose Permease (Domain IIA)"/>
    <property type="match status" value="1"/>
</dbReference>
<keyword evidence="4" id="KW-1185">Reference proteome</keyword>
<feature type="domain" description="M23ase beta-sheet core" evidence="2">
    <location>
        <begin position="48"/>
        <end position="116"/>
    </location>
</feature>
<reference evidence="4" key="1">
    <citation type="submission" date="2019-08" db="EMBL/GenBank/DDBJ databases">
        <title>Seonamhaeicola sediminis sp. nov., isolated from marine sediment.</title>
        <authorList>
            <person name="Cao W.R."/>
        </authorList>
    </citation>
    <scope>NUCLEOTIDE SEQUENCE [LARGE SCALE GENOMIC DNA]</scope>
    <source>
        <strain evidence="4">Gy8</strain>
    </source>
</reference>
<dbReference type="Proteomes" id="UP000321790">
    <property type="component" value="Unassembled WGS sequence"/>
</dbReference>